<comment type="subunit">
    <text evidence="8">Component of the replication restart primosome.</text>
</comment>
<keyword evidence="1 8" id="KW-0639">Primosome</keyword>
<feature type="binding site" evidence="8">
    <location>
        <position position="448"/>
    </location>
    <ligand>
        <name>Zn(2+)</name>
        <dbReference type="ChEBI" id="CHEBI:29105"/>
        <label>2</label>
    </ligand>
</feature>
<name>A0A852RGE6_9ACTN</name>
<evidence type="ECO:0000256" key="3">
    <source>
        <dbReference type="ARBA" id="ARBA00022723"/>
    </source>
</evidence>
<evidence type="ECO:0000256" key="5">
    <source>
        <dbReference type="ARBA" id="ARBA00022833"/>
    </source>
</evidence>
<evidence type="ECO:0000259" key="9">
    <source>
        <dbReference type="Pfam" id="PF17764"/>
    </source>
</evidence>
<dbReference type="GO" id="GO:1990077">
    <property type="term" value="C:primosome complex"/>
    <property type="evidence" value="ECO:0007669"/>
    <property type="project" value="UniProtKB-UniRule"/>
</dbReference>
<evidence type="ECO:0000256" key="7">
    <source>
        <dbReference type="ARBA" id="ARBA00023125"/>
    </source>
</evidence>
<proteinExistence type="inferred from homology"/>
<evidence type="ECO:0000313" key="11">
    <source>
        <dbReference type="Proteomes" id="UP000582231"/>
    </source>
</evidence>
<dbReference type="Pfam" id="PF17764">
    <property type="entry name" value="PriA_3primeBD"/>
    <property type="match status" value="1"/>
</dbReference>
<keyword evidence="10" id="KW-0378">Hydrolase</keyword>
<dbReference type="EMBL" id="JACCBF010000001">
    <property type="protein sequence ID" value="NYD29579.1"/>
    <property type="molecule type" value="Genomic_DNA"/>
</dbReference>
<sequence>MTPTPDEPALELPGLVRDRAAEGRARAVATRARKVAEAEIAQVDPVAHVVLDLPLAHLDRTFDYAVPAAMADGAVPGTRVKVRFGGQDVDGFVVARAAASEHDGRLTPLKRLVSPEPVLSPAVAALCARVAERYAGVAADVRRLAVPPRHATTEKEPTPPEPALAHDGAAADRAWAAYPAAAPFLTHLREGHPPRAVWSAGPGEDWPALLAHLAGAALAAGRGTLVCVPDHRDVARLDAALTTLLGEGHHVALHADPGPAARYREFLAVARGERRIVVGTRSAAFAPVRDLGLVVVWDDGDDLHAEPRAPYPHVREVLLLRAEQERTAALVGGFARTVEAQHLLHTGWAREIALPRTTVRERALIGVTGASDVALDRDPTAGAARVPKEAHDALRWGLERGPVLVQTPRAGYALRLACERCRTPARCRACSGPLELTGPTTPPRCRWCATEAPAWSCPECGATGLRAPVVGDARTADELGRSFPKVAVVSSSGDRIRSRVGPEPRIVVATPGAEPVADGGYAVVVLLDTWWALGRDSLRAPEEALRRWCNAVGLVGPGGRALAVGDPAIPALQALVRWDAAGFAVREAEERREARLPPAARIATVTGPPGALDDLQALLELPPAAEVLGPVPTHDADAERLVLRVPRADGVALARALGEAQRLRSARKLEPVRIQVDPWEL</sequence>
<comment type="caution">
    <text evidence="8">As this protein does not have any detectable helicase domains, it probably does not have helicase activity.</text>
</comment>
<dbReference type="InterPro" id="IPR027417">
    <property type="entry name" value="P-loop_NTPase"/>
</dbReference>
<keyword evidence="3 8" id="KW-0479">Metal-binding</keyword>
<comment type="function">
    <text evidence="8">Initiates the restart of stalled replication forks, which reloads the replicative helicase on sites other than the origin of replication. Recognizes and binds to abandoned replication forks and remodels them to uncover a helicase loading site. Promotes assembly of the primosome at these replication forks.</text>
</comment>
<dbReference type="GO" id="GO:0008270">
    <property type="term" value="F:zinc ion binding"/>
    <property type="evidence" value="ECO:0007669"/>
    <property type="project" value="UniProtKB-UniRule"/>
</dbReference>
<evidence type="ECO:0000256" key="2">
    <source>
        <dbReference type="ARBA" id="ARBA00022705"/>
    </source>
</evidence>
<dbReference type="InterPro" id="IPR005259">
    <property type="entry name" value="PriA"/>
</dbReference>
<keyword evidence="5 8" id="KW-0862">Zinc</keyword>
<comment type="similarity">
    <text evidence="8">Belongs to the helicase family. PriA subfamily.</text>
</comment>
<dbReference type="GO" id="GO:0006269">
    <property type="term" value="P:DNA replication, synthesis of primer"/>
    <property type="evidence" value="ECO:0007669"/>
    <property type="project" value="UniProtKB-KW"/>
</dbReference>
<feature type="binding site" evidence="8">
    <location>
        <position position="430"/>
    </location>
    <ligand>
        <name>Zn(2+)</name>
        <dbReference type="ChEBI" id="CHEBI:29105"/>
        <label>2</label>
    </ligand>
</feature>
<feature type="binding site" evidence="8">
    <location>
        <position position="445"/>
    </location>
    <ligand>
        <name>Zn(2+)</name>
        <dbReference type="ChEBI" id="CHEBI:29105"/>
        <label>2</label>
    </ligand>
</feature>
<keyword evidence="4 8" id="KW-0547">Nucleotide-binding</keyword>
<dbReference type="GO" id="GO:0006310">
    <property type="term" value="P:DNA recombination"/>
    <property type="evidence" value="ECO:0007669"/>
    <property type="project" value="InterPro"/>
</dbReference>
<dbReference type="Gene3D" id="3.40.1440.60">
    <property type="entry name" value="PriA, 3(prime) DNA-binding domain"/>
    <property type="match status" value="1"/>
</dbReference>
<dbReference type="SUPFAM" id="SSF52540">
    <property type="entry name" value="P-loop containing nucleoside triphosphate hydrolases"/>
    <property type="match status" value="1"/>
</dbReference>
<accession>A0A852RGE6</accession>
<dbReference type="HAMAP" id="MF_00983">
    <property type="entry name" value="PriA"/>
    <property type="match status" value="1"/>
</dbReference>
<dbReference type="GO" id="GO:0003677">
    <property type="term" value="F:DNA binding"/>
    <property type="evidence" value="ECO:0007669"/>
    <property type="project" value="UniProtKB-UniRule"/>
</dbReference>
<keyword evidence="11" id="KW-1185">Reference proteome</keyword>
<dbReference type="PANTHER" id="PTHR30580:SF0">
    <property type="entry name" value="PRIMOSOMAL PROTEIN N"/>
    <property type="match status" value="1"/>
</dbReference>
<gene>
    <name evidence="8" type="primary">priA</name>
    <name evidence="10" type="ORF">BJ958_001125</name>
</gene>
<keyword evidence="2 8" id="KW-0235">DNA replication</keyword>
<comment type="cofactor">
    <cofactor evidence="8">
        <name>Zn(2+)</name>
        <dbReference type="ChEBI" id="CHEBI:29105"/>
    </cofactor>
    <text evidence="8">Binds 2 zinc ions per subunit.</text>
</comment>
<dbReference type="InterPro" id="IPR042115">
    <property type="entry name" value="PriA_3primeBD_sf"/>
</dbReference>
<dbReference type="RefSeq" id="WP_179725937.1">
    <property type="nucleotide sequence ID" value="NZ_BAABEF010000001.1"/>
</dbReference>
<feature type="binding site" evidence="8">
    <location>
        <position position="427"/>
    </location>
    <ligand>
        <name>Zn(2+)</name>
        <dbReference type="ChEBI" id="CHEBI:29105"/>
        <label>2</label>
    </ligand>
</feature>
<feature type="binding site" evidence="8">
    <location>
        <position position="460"/>
    </location>
    <ligand>
        <name>Zn(2+)</name>
        <dbReference type="ChEBI" id="CHEBI:29105"/>
        <label>1</label>
    </ligand>
</feature>
<keyword evidence="7 8" id="KW-0238">DNA-binding</keyword>
<protein>
    <recommendedName>
        <fullName evidence="8">Probable replication restart protein PriA</fullName>
    </recommendedName>
    <alternativeName>
        <fullName evidence="8">Putative ATP-dependent DNA helicase PriA</fullName>
    </alternativeName>
</protein>
<dbReference type="GO" id="GO:0043138">
    <property type="term" value="F:3'-5' DNA helicase activity"/>
    <property type="evidence" value="ECO:0007669"/>
    <property type="project" value="TreeGrafter"/>
</dbReference>
<dbReference type="PANTHER" id="PTHR30580">
    <property type="entry name" value="PRIMOSOMAL PROTEIN N"/>
    <property type="match status" value="1"/>
</dbReference>
<evidence type="ECO:0000313" key="10">
    <source>
        <dbReference type="EMBL" id="NYD29579.1"/>
    </source>
</evidence>
<dbReference type="InterPro" id="IPR041222">
    <property type="entry name" value="PriA_3primeBD"/>
</dbReference>
<dbReference type="AlphaFoldDB" id="A0A852RGE6"/>
<dbReference type="GO" id="GO:0016787">
    <property type="term" value="F:hydrolase activity"/>
    <property type="evidence" value="ECO:0007669"/>
    <property type="project" value="UniProtKB-KW"/>
</dbReference>
<dbReference type="Gene3D" id="3.40.50.300">
    <property type="entry name" value="P-loop containing nucleotide triphosphate hydrolases"/>
    <property type="match status" value="1"/>
</dbReference>
<dbReference type="Proteomes" id="UP000582231">
    <property type="component" value="Unassembled WGS sequence"/>
</dbReference>
<evidence type="ECO:0000256" key="8">
    <source>
        <dbReference type="HAMAP-Rule" id="MF_00983"/>
    </source>
</evidence>
<feature type="binding site" evidence="8">
    <location>
        <position position="421"/>
    </location>
    <ligand>
        <name>Zn(2+)</name>
        <dbReference type="ChEBI" id="CHEBI:29105"/>
        <label>1</label>
    </ligand>
</feature>
<dbReference type="GO" id="GO:0006270">
    <property type="term" value="P:DNA replication initiation"/>
    <property type="evidence" value="ECO:0007669"/>
    <property type="project" value="TreeGrafter"/>
</dbReference>
<reference evidence="10 11" key="1">
    <citation type="submission" date="2020-07" db="EMBL/GenBank/DDBJ databases">
        <title>Sequencing the genomes of 1000 actinobacteria strains.</title>
        <authorList>
            <person name="Klenk H.-P."/>
        </authorList>
    </citation>
    <scope>NUCLEOTIDE SEQUENCE [LARGE SCALE GENOMIC DNA]</scope>
    <source>
        <strain evidence="10 11">DSM 19082</strain>
    </source>
</reference>
<feature type="binding site" evidence="8">
    <location>
        <position position="457"/>
    </location>
    <ligand>
        <name>Zn(2+)</name>
        <dbReference type="ChEBI" id="CHEBI:29105"/>
        <label>1</label>
    </ligand>
</feature>
<evidence type="ECO:0000256" key="4">
    <source>
        <dbReference type="ARBA" id="ARBA00022741"/>
    </source>
</evidence>
<dbReference type="GO" id="GO:0005524">
    <property type="term" value="F:ATP binding"/>
    <property type="evidence" value="ECO:0007669"/>
    <property type="project" value="UniProtKB-UniRule"/>
</dbReference>
<comment type="caution">
    <text evidence="10">The sequence shown here is derived from an EMBL/GenBank/DDBJ whole genome shotgun (WGS) entry which is preliminary data.</text>
</comment>
<organism evidence="10 11">
    <name type="scientific">Nocardioides kongjuensis</name>
    <dbReference type="NCBI Taxonomy" id="349522"/>
    <lineage>
        <taxon>Bacteria</taxon>
        <taxon>Bacillati</taxon>
        <taxon>Actinomycetota</taxon>
        <taxon>Actinomycetes</taxon>
        <taxon>Propionibacteriales</taxon>
        <taxon>Nocardioidaceae</taxon>
        <taxon>Nocardioides</taxon>
    </lineage>
</organism>
<feature type="domain" description="Primosomal protein N' 3' DNA-binding" evidence="9">
    <location>
        <begin position="49"/>
        <end position="147"/>
    </location>
</feature>
<dbReference type="GO" id="GO:0006302">
    <property type="term" value="P:double-strand break repair"/>
    <property type="evidence" value="ECO:0007669"/>
    <property type="project" value="InterPro"/>
</dbReference>
<evidence type="ECO:0000256" key="1">
    <source>
        <dbReference type="ARBA" id="ARBA00022515"/>
    </source>
</evidence>
<keyword evidence="6 8" id="KW-0067">ATP-binding</keyword>
<evidence type="ECO:0000256" key="6">
    <source>
        <dbReference type="ARBA" id="ARBA00022840"/>
    </source>
</evidence>
<feature type="binding site" evidence="8">
    <location>
        <position position="418"/>
    </location>
    <ligand>
        <name>Zn(2+)</name>
        <dbReference type="ChEBI" id="CHEBI:29105"/>
        <label>1</label>
    </ligand>
</feature>